<dbReference type="Proteomes" id="UP001303160">
    <property type="component" value="Unassembled WGS sequence"/>
</dbReference>
<accession>A0AAN6XCR3</accession>
<reference evidence="1" key="2">
    <citation type="submission" date="2023-05" db="EMBL/GenBank/DDBJ databases">
        <authorList>
            <consortium name="Lawrence Berkeley National Laboratory"/>
            <person name="Steindorff A."/>
            <person name="Hensen N."/>
            <person name="Bonometti L."/>
            <person name="Westerberg I."/>
            <person name="Brannstrom I.O."/>
            <person name="Guillou S."/>
            <person name="Cros-Aarteil S."/>
            <person name="Calhoun S."/>
            <person name="Haridas S."/>
            <person name="Kuo A."/>
            <person name="Mondo S."/>
            <person name="Pangilinan J."/>
            <person name="Riley R."/>
            <person name="Labutti K."/>
            <person name="Andreopoulos B."/>
            <person name="Lipzen A."/>
            <person name="Chen C."/>
            <person name="Yanf M."/>
            <person name="Daum C."/>
            <person name="Ng V."/>
            <person name="Clum A."/>
            <person name="Ohm R."/>
            <person name="Martin F."/>
            <person name="Silar P."/>
            <person name="Natvig D."/>
            <person name="Lalanne C."/>
            <person name="Gautier V."/>
            <person name="Ament-Velasquez S.L."/>
            <person name="Kruys A."/>
            <person name="Hutchinson M.I."/>
            <person name="Powell A.J."/>
            <person name="Barry K."/>
            <person name="Miller A.N."/>
            <person name="Grigoriev I.V."/>
            <person name="Debuchy R."/>
            <person name="Gladieux P."/>
            <person name="Thoren M.H."/>
            <person name="Johannesson H."/>
        </authorList>
    </citation>
    <scope>NUCLEOTIDE SEQUENCE</scope>
    <source>
        <strain evidence="1">CBS 315.58</strain>
    </source>
</reference>
<gene>
    <name evidence="1" type="ORF">QBC40DRAFT_267877</name>
</gene>
<sequence>MVLPPLVQPPSRSMMNAGYEIYSAVENSETISEAVSSVSDSIKDLYHWATSSTPSPIDNPNNRREKRDWLQHLVNWKDGAEDCPTLESMAYSGDLKEEAGSQAPKASYQAVRVLLLSWENEQPQAIARTNVMRRLEDLFRDSYKFVVYSYKFQQPANQGETIESAFSSWLIANKFLTSLEPSNQRELVIIVCDGNTGTGQYNDFRLYGSDFPDQNSLSWDLLQKRFIQGPYDTLQIFNWTYRYEPSPAIKVNNPNGANLVLAASGADCTVVQEFTKNDHWQFIFLTALYKTLQAAGGPLSVKGILAGIMAAHDTTRMKEVDRPRIFELPSEDDGDEAQTDKRTIVVAPLKEDDDDGWVALSHCDYWSQRSVGEDKA</sequence>
<evidence type="ECO:0000313" key="2">
    <source>
        <dbReference type="Proteomes" id="UP001303160"/>
    </source>
</evidence>
<protein>
    <submittedName>
        <fullName evidence="1">Uncharacterized protein</fullName>
    </submittedName>
</protein>
<comment type="caution">
    <text evidence="1">The sequence shown here is derived from an EMBL/GenBank/DDBJ whole genome shotgun (WGS) entry which is preliminary data.</text>
</comment>
<reference evidence="1" key="1">
    <citation type="journal article" date="2023" name="Mol. Phylogenet. Evol.">
        <title>Genome-scale phylogeny and comparative genomics of the fungal order Sordariales.</title>
        <authorList>
            <person name="Hensen N."/>
            <person name="Bonometti L."/>
            <person name="Westerberg I."/>
            <person name="Brannstrom I.O."/>
            <person name="Guillou S."/>
            <person name="Cros-Aarteil S."/>
            <person name="Calhoun S."/>
            <person name="Haridas S."/>
            <person name="Kuo A."/>
            <person name="Mondo S."/>
            <person name="Pangilinan J."/>
            <person name="Riley R."/>
            <person name="LaButti K."/>
            <person name="Andreopoulos B."/>
            <person name="Lipzen A."/>
            <person name="Chen C."/>
            <person name="Yan M."/>
            <person name="Daum C."/>
            <person name="Ng V."/>
            <person name="Clum A."/>
            <person name="Steindorff A."/>
            <person name="Ohm R.A."/>
            <person name="Martin F."/>
            <person name="Silar P."/>
            <person name="Natvig D.O."/>
            <person name="Lalanne C."/>
            <person name="Gautier V."/>
            <person name="Ament-Velasquez S.L."/>
            <person name="Kruys A."/>
            <person name="Hutchinson M.I."/>
            <person name="Powell A.J."/>
            <person name="Barry K."/>
            <person name="Miller A.N."/>
            <person name="Grigoriev I.V."/>
            <person name="Debuchy R."/>
            <person name="Gladieux P."/>
            <person name="Hiltunen Thoren M."/>
            <person name="Johannesson H."/>
        </authorList>
    </citation>
    <scope>NUCLEOTIDE SEQUENCE</scope>
    <source>
        <strain evidence="1">CBS 315.58</strain>
    </source>
</reference>
<dbReference type="EMBL" id="MU863969">
    <property type="protein sequence ID" value="KAK4197161.1"/>
    <property type="molecule type" value="Genomic_DNA"/>
</dbReference>
<organism evidence="1 2">
    <name type="scientific">Triangularia verruculosa</name>
    <dbReference type="NCBI Taxonomy" id="2587418"/>
    <lineage>
        <taxon>Eukaryota</taxon>
        <taxon>Fungi</taxon>
        <taxon>Dikarya</taxon>
        <taxon>Ascomycota</taxon>
        <taxon>Pezizomycotina</taxon>
        <taxon>Sordariomycetes</taxon>
        <taxon>Sordariomycetidae</taxon>
        <taxon>Sordariales</taxon>
        <taxon>Podosporaceae</taxon>
        <taxon>Triangularia</taxon>
    </lineage>
</organism>
<dbReference type="AlphaFoldDB" id="A0AAN6XCR3"/>
<evidence type="ECO:0000313" key="1">
    <source>
        <dbReference type="EMBL" id="KAK4197161.1"/>
    </source>
</evidence>
<proteinExistence type="predicted"/>
<keyword evidence="2" id="KW-1185">Reference proteome</keyword>
<name>A0AAN6XCR3_9PEZI</name>